<dbReference type="AlphaFoldDB" id="A0A178MRP7"/>
<sequence>MDRLANTVIPFPAGSHHGLRWLALSLGNGARLAEDALSGVARDSNEISDHGESLGGLAADLDALVQRMASLEHRIGVVADLAARMALAK</sequence>
<dbReference type="Proteomes" id="UP000078428">
    <property type="component" value="Unassembled WGS sequence"/>
</dbReference>
<organism evidence="1 2">
    <name type="scientific">Paramagnetospirillum marisnigri</name>
    <dbReference type="NCBI Taxonomy" id="1285242"/>
    <lineage>
        <taxon>Bacteria</taxon>
        <taxon>Pseudomonadati</taxon>
        <taxon>Pseudomonadota</taxon>
        <taxon>Alphaproteobacteria</taxon>
        <taxon>Rhodospirillales</taxon>
        <taxon>Magnetospirillaceae</taxon>
        <taxon>Paramagnetospirillum</taxon>
    </lineage>
</organism>
<keyword evidence="2" id="KW-1185">Reference proteome</keyword>
<comment type="caution">
    <text evidence="1">The sequence shown here is derived from an EMBL/GenBank/DDBJ whole genome shotgun (WGS) entry which is preliminary data.</text>
</comment>
<evidence type="ECO:0000313" key="1">
    <source>
        <dbReference type="EMBL" id="OAN50727.1"/>
    </source>
</evidence>
<protein>
    <submittedName>
        <fullName evidence="1">Uncharacterized protein</fullName>
    </submittedName>
</protein>
<dbReference type="STRING" id="1285242.A6A04_17390"/>
<reference evidence="1 2" key="1">
    <citation type="submission" date="2016-04" db="EMBL/GenBank/DDBJ databases">
        <title>Draft genome sequence of freshwater magnetotactic bacteria Magnetospirillum marisnigri SP-1 and Magnetospirillum moscoviense BB-1.</title>
        <authorList>
            <person name="Koziaeva V."/>
            <person name="Dziuba M.V."/>
            <person name="Ivanov T.M."/>
            <person name="Kuznetsov B."/>
            <person name="Grouzdev D.S."/>
        </authorList>
    </citation>
    <scope>NUCLEOTIDE SEQUENCE [LARGE SCALE GENOMIC DNA]</scope>
    <source>
        <strain evidence="1 2">SP-1</strain>
    </source>
</reference>
<dbReference type="RefSeq" id="WP_068492017.1">
    <property type="nucleotide sequence ID" value="NZ_LWQT01000050.1"/>
</dbReference>
<gene>
    <name evidence="1" type="ORF">A6A04_17390</name>
</gene>
<proteinExistence type="predicted"/>
<evidence type="ECO:0000313" key="2">
    <source>
        <dbReference type="Proteomes" id="UP000078428"/>
    </source>
</evidence>
<accession>A0A178MRP7</accession>
<name>A0A178MRP7_9PROT</name>
<dbReference type="EMBL" id="LWQT01000050">
    <property type="protein sequence ID" value="OAN50727.1"/>
    <property type="molecule type" value="Genomic_DNA"/>
</dbReference>